<dbReference type="EMBL" id="JBHUIM010000001">
    <property type="protein sequence ID" value="MFD2246934.1"/>
    <property type="molecule type" value="Genomic_DNA"/>
</dbReference>
<name>A0ABW5CYK9_9BACT</name>
<evidence type="ECO:0000313" key="2">
    <source>
        <dbReference type="EMBL" id="MFD2246934.1"/>
    </source>
</evidence>
<gene>
    <name evidence="2" type="ORF">ACFSKP_11755</name>
</gene>
<dbReference type="Proteomes" id="UP001597374">
    <property type="component" value="Unassembled WGS sequence"/>
</dbReference>
<protein>
    <submittedName>
        <fullName evidence="2">Uncharacterized protein</fullName>
    </submittedName>
</protein>
<feature type="transmembrane region" description="Helical" evidence="1">
    <location>
        <begin position="29"/>
        <end position="49"/>
    </location>
</feature>
<keyword evidence="1" id="KW-0812">Transmembrane</keyword>
<dbReference type="RefSeq" id="WP_250428709.1">
    <property type="nucleotide sequence ID" value="NZ_JALPRR010000001.1"/>
</dbReference>
<keyword evidence="3" id="KW-1185">Reference proteome</keyword>
<organism evidence="2 3">
    <name type="scientific">Pontibacter ruber</name>
    <dbReference type="NCBI Taxonomy" id="1343895"/>
    <lineage>
        <taxon>Bacteria</taxon>
        <taxon>Pseudomonadati</taxon>
        <taxon>Bacteroidota</taxon>
        <taxon>Cytophagia</taxon>
        <taxon>Cytophagales</taxon>
        <taxon>Hymenobacteraceae</taxon>
        <taxon>Pontibacter</taxon>
    </lineage>
</organism>
<feature type="transmembrane region" description="Helical" evidence="1">
    <location>
        <begin position="130"/>
        <end position="147"/>
    </location>
</feature>
<accession>A0ABW5CYK9</accession>
<evidence type="ECO:0000256" key="1">
    <source>
        <dbReference type="SAM" id="Phobius"/>
    </source>
</evidence>
<sequence>MSISLLLVLTEQNQLFMQLNLLFSRWSQVAGAFLMGGTVAWAIKLAVIVSTNGRIITSGAAALFMTIGIVLLLIGSTGIGYHLSRNRNLWVRAIAVILSPALVFGSFILIGMVTNPLLKDSSIWYAQQEAPIAVAVIVYMVVGYLLYRSGKRV</sequence>
<keyword evidence="1" id="KW-1133">Transmembrane helix</keyword>
<feature type="transmembrane region" description="Helical" evidence="1">
    <location>
        <begin position="55"/>
        <end position="77"/>
    </location>
</feature>
<evidence type="ECO:0000313" key="3">
    <source>
        <dbReference type="Proteomes" id="UP001597374"/>
    </source>
</evidence>
<feature type="transmembrane region" description="Helical" evidence="1">
    <location>
        <begin position="89"/>
        <end position="110"/>
    </location>
</feature>
<proteinExistence type="predicted"/>
<reference evidence="3" key="1">
    <citation type="journal article" date="2019" name="Int. J. Syst. Evol. Microbiol.">
        <title>The Global Catalogue of Microorganisms (GCM) 10K type strain sequencing project: providing services to taxonomists for standard genome sequencing and annotation.</title>
        <authorList>
            <consortium name="The Broad Institute Genomics Platform"/>
            <consortium name="The Broad Institute Genome Sequencing Center for Infectious Disease"/>
            <person name="Wu L."/>
            <person name="Ma J."/>
        </authorList>
    </citation>
    <scope>NUCLEOTIDE SEQUENCE [LARGE SCALE GENOMIC DNA]</scope>
    <source>
        <strain evidence="3">CGMCC 4.1782</strain>
    </source>
</reference>
<keyword evidence="1" id="KW-0472">Membrane</keyword>
<comment type="caution">
    <text evidence="2">The sequence shown here is derived from an EMBL/GenBank/DDBJ whole genome shotgun (WGS) entry which is preliminary data.</text>
</comment>